<dbReference type="AlphaFoldDB" id="A0A2T2NCX8"/>
<dbReference type="Proteomes" id="UP000240883">
    <property type="component" value="Unassembled WGS sequence"/>
</dbReference>
<evidence type="ECO:0000313" key="1">
    <source>
        <dbReference type="EMBL" id="PSN63283.1"/>
    </source>
</evidence>
<dbReference type="EMBL" id="KZ678140">
    <property type="protein sequence ID" value="PSN63283.1"/>
    <property type="molecule type" value="Genomic_DNA"/>
</dbReference>
<reference evidence="1 2" key="1">
    <citation type="journal article" date="2018" name="Front. Microbiol.">
        <title>Genome-Wide Analysis of Corynespora cassiicola Leaf Fall Disease Putative Effectors.</title>
        <authorList>
            <person name="Lopez D."/>
            <person name="Ribeiro S."/>
            <person name="Label P."/>
            <person name="Fumanal B."/>
            <person name="Venisse J.S."/>
            <person name="Kohler A."/>
            <person name="de Oliveira R.R."/>
            <person name="Labutti K."/>
            <person name="Lipzen A."/>
            <person name="Lail K."/>
            <person name="Bauer D."/>
            <person name="Ohm R.A."/>
            <person name="Barry K.W."/>
            <person name="Spatafora J."/>
            <person name="Grigoriev I.V."/>
            <person name="Martin F.M."/>
            <person name="Pujade-Renaud V."/>
        </authorList>
    </citation>
    <scope>NUCLEOTIDE SEQUENCE [LARGE SCALE GENOMIC DNA]</scope>
    <source>
        <strain evidence="1 2">Philippines</strain>
    </source>
</reference>
<keyword evidence="2" id="KW-1185">Reference proteome</keyword>
<name>A0A2T2NCX8_CORCC</name>
<protein>
    <submittedName>
        <fullName evidence="1">Uncharacterized protein</fullName>
    </submittedName>
</protein>
<evidence type="ECO:0000313" key="2">
    <source>
        <dbReference type="Proteomes" id="UP000240883"/>
    </source>
</evidence>
<proteinExistence type="predicted"/>
<accession>A0A2T2NCX8</accession>
<organism evidence="1 2">
    <name type="scientific">Corynespora cassiicola Philippines</name>
    <dbReference type="NCBI Taxonomy" id="1448308"/>
    <lineage>
        <taxon>Eukaryota</taxon>
        <taxon>Fungi</taxon>
        <taxon>Dikarya</taxon>
        <taxon>Ascomycota</taxon>
        <taxon>Pezizomycotina</taxon>
        <taxon>Dothideomycetes</taxon>
        <taxon>Pleosporomycetidae</taxon>
        <taxon>Pleosporales</taxon>
        <taxon>Corynesporascaceae</taxon>
        <taxon>Corynespora</taxon>
    </lineage>
</organism>
<sequence>MRSHTPKPRPSLGDMYIFTYAANSRFALQSYLLRDLQRSYSVISKKTPIVAEKHFPLLHHLEPLYLRHVQWSRAIASLNRSLQAIPEQLASYGRGTRWIPPTKARPHGLELWPGERRVEIRIKDASHQVLFPEFFDRSYRRYHHWSHNMGHPPIHMIGSGATVSAALPMHRRGIPGTHEPLRHRTGMYEYNIVRLVVSRYSHLGHEGV</sequence>
<gene>
    <name evidence="1" type="ORF">BS50DRAFT_624057</name>
</gene>